<dbReference type="InterPro" id="IPR016053">
    <property type="entry name" value="Haem_Oase-like"/>
</dbReference>
<name>A0A1H6IAR6_MAGFU</name>
<dbReference type="Gene3D" id="1.20.910.10">
    <property type="entry name" value="Heme oxygenase-like"/>
    <property type="match status" value="1"/>
</dbReference>
<dbReference type="GO" id="GO:0006788">
    <property type="term" value="P:heme oxidation"/>
    <property type="evidence" value="ECO:0007669"/>
    <property type="project" value="InterPro"/>
</dbReference>
<sequence>MATGASLYEDLRPKLREATKAAHHRIDHHPLMAPLVRGELTARLYGDALLALYSFHAPSERAFAAFLNDPDTLPPPRSAWLAADLDRLGRTEIAQSDSGPVWCGQPPASPSEYIGMRYVIEGGSLGARAILAPLIERLPPECKPITRFFDGQQDERDWLSFWALAERLAPLDPDETVRAAVRFFGEIEHLAERRWQESRPAPSSSTN</sequence>
<organism evidence="1 2">
    <name type="scientific">Magnetospirillum fulvum</name>
    <name type="common">Rhodospirillum fulvum</name>
    <dbReference type="NCBI Taxonomy" id="1082"/>
    <lineage>
        <taxon>Bacteria</taxon>
        <taxon>Pseudomonadati</taxon>
        <taxon>Pseudomonadota</taxon>
        <taxon>Alphaproteobacteria</taxon>
        <taxon>Rhodospirillales</taxon>
        <taxon>Rhodospirillaceae</taxon>
        <taxon>Magnetospirillum</taxon>
    </lineage>
</organism>
<dbReference type="InterPro" id="IPR016084">
    <property type="entry name" value="Haem_Oase-like_multi-hlx"/>
</dbReference>
<dbReference type="RefSeq" id="WP_074768649.1">
    <property type="nucleotide sequence ID" value="NZ_FNWO01000009.1"/>
</dbReference>
<accession>A0A1H6IAR6</accession>
<dbReference type="CDD" id="cd19166">
    <property type="entry name" value="HemeO-bac"/>
    <property type="match status" value="1"/>
</dbReference>
<dbReference type="Proteomes" id="UP000182983">
    <property type="component" value="Unassembled WGS sequence"/>
</dbReference>
<evidence type="ECO:0000313" key="2">
    <source>
        <dbReference type="Proteomes" id="UP000182983"/>
    </source>
</evidence>
<gene>
    <name evidence="1" type="ORF">SAMN04244559_02288</name>
</gene>
<keyword evidence="2" id="KW-1185">Reference proteome</keyword>
<dbReference type="GO" id="GO:0004392">
    <property type="term" value="F:heme oxygenase (decyclizing) activity"/>
    <property type="evidence" value="ECO:0007669"/>
    <property type="project" value="InterPro"/>
</dbReference>
<dbReference type="SUPFAM" id="SSF48613">
    <property type="entry name" value="Heme oxygenase-like"/>
    <property type="match status" value="1"/>
</dbReference>
<dbReference type="EMBL" id="FNWO01000009">
    <property type="protein sequence ID" value="SEH43457.1"/>
    <property type="molecule type" value="Genomic_DNA"/>
</dbReference>
<dbReference type="AlphaFoldDB" id="A0A1H6IAR6"/>
<dbReference type="Pfam" id="PF01126">
    <property type="entry name" value="Heme_oxygenase"/>
    <property type="match status" value="1"/>
</dbReference>
<reference evidence="2" key="1">
    <citation type="submission" date="2016-10" db="EMBL/GenBank/DDBJ databases">
        <authorList>
            <person name="Varghese N."/>
            <person name="Submissions S."/>
        </authorList>
    </citation>
    <scope>NUCLEOTIDE SEQUENCE [LARGE SCALE GENOMIC DNA]</scope>
    <source>
        <strain evidence="2">DSM 13234</strain>
    </source>
</reference>
<proteinExistence type="predicted"/>
<protein>
    <submittedName>
        <fullName evidence="1">Heme oxygenase</fullName>
    </submittedName>
</protein>
<evidence type="ECO:0000313" key="1">
    <source>
        <dbReference type="EMBL" id="SEH43457.1"/>
    </source>
</evidence>